<evidence type="ECO:0000313" key="4">
    <source>
        <dbReference type="Proteomes" id="UP000631535"/>
    </source>
</evidence>
<gene>
    <name evidence="3" type="ORF">GCM10012287_18520</name>
</gene>
<accession>A0ABQ2M538</accession>
<keyword evidence="4" id="KW-1185">Reference proteome</keyword>
<feature type="compositionally biased region" description="Pro residues" evidence="1">
    <location>
        <begin position="66"/>
        <end position="78"/>
    </location>
</feature>
<reference evidence="4" key="1">
    <citation type="journal article" date="2019" name="Int. J. Syst. Evol. Microbiol.">
        <title>The Global Catalogue of Microorganisms (GCM) 10K type strain sequencing project: providing services to taxonomists for standard genome sequencing and annotation.</title>
        <authorList>
            <consortium name="The Broad Institute Genomics Platform"/>
            <consortium name="The Broad Institute Genome Sequencing Center for Infectious Disease"/>
            <person name="Wu L."/>
            <person name="Ma J."/>
        </authorList>
    </citation>
    <scope>NUCLEOTIDE SEQUENCE [LARGE SCALE GENOMIC DNA]</scope>
    <source>
        <strain evidence="4">CGMCC 4.7178</strain>
    </source>
</reference>
<keyword evidence="2" id="KW-0732">Signal</keyword>
<name>A0ABQ2M538_9ACTN</name>
<feature type="compositionally biased region" description="Basic and acidic residues" evidence="1">
    <location>
        <begin position="94"/>
        <end position="107"/>
    </location>
</feature>
<organism evidence="3 4">
    <name type="scientific">Streptomyces daqingensis</name>
    <dbReference type="NCBI Taxonomy" id="1472640"/>
    <lineage>
        <taxon>Bacteria</taxon>
        <taxon>Bacillati</taxon>
        <taxon>Actinomycetota</taxon>
        <taxon>Actinomycetes</taxon>
        <taxon>Kitasatosporales</taxon>
        <taxon>Streptomycetaceae</taxon>
        <taxon>Streptomyces</taxon>
    </lineage>
</organism>
<dbReference type="Proteomes" id="UP000631535">
    <property type="component" value="Unassembled WGS sequence"/>
</dbReference>
<sequence>MTGAVLVLGAGVAAGLMAAGGDAEEPVSNKKIPASALPREPTETAEPTSPEPTKSEAPAKPAPTTTSPPPSSPAPEPTDTPTSEPSVPGVSEAEWAREFAERWREKYGAPGPGRTHWEHHEHGDGYQYDYEYSYDYDYQQGE</sequence>
<comment type="caution">
    <text evidence="3">The sequence shown here is derived from an EMBL/GenBank/DDBJ whole genome shotgun (WGS) entry which is preliminary data.</text>
</comment>
<feature type="region of interest" description="Disordered" evidence="1">
    <location>
        <begin position="19"/>
        <end position="125"/>
    </location>
</feature>
<feature type="chain" id="PRO_5047244435" evidence="2">
    <location>
        <begin position="19"/>
        <end position="142"/>
    </location>
</feature>
<dbReference type="RefSeq" id="WP_189036610.1">
    <property type="nucleotide sequence ID" value="NZ_BMMP01000005.1"/>
</dbReference>
<protein>
    <submittedName>
        <fullName evidence="3">Uncharacterized protein</fullName>
    </submittedName>
</protein>
<proteinExistence type="predicted"/>
<feature type="compositionally biased region" description="Low complexity" evidence="1">
    <location>
        <begin position="44"/>
        <end position="65"/>
    </location>
</feature>
<dbReference type="EMBL" id="BMMP01000005">
    <property type="protein sequence ID" value="GGO46972.1"/>
    <property type="molecule type" value="Genomic_DNA"/>
</dbReference>
<feature type="signal peptide" evidence="2">
    <location>
        <begin position="1"/>
        <end position="18"/>
    </location>
</feature>
<evidence type="ECO:0000256" key="2">
    <source>
        <dbReference type="SAM" id="SignalP"/>
    </source>
</evidence>
<evidence type="ECO:0000256" key="1">
    <source>
        <dbReference type="SAM" id="MobiDB-lite"/>
    </source>
</evidence>
<evidence type="ECO:0000313" key="3">
    <source>
        <dbReference type="EMBL" id="GGO46972.1"/>
    </source>
</evidence>
<feature type="compositionally biased region" description="Basic and acidic residues" evidence="1">
    <location>
        <begin position="115"/>
        <end position="124"/>
    </location>
</feature>